<gene>
    <name evidence="9" type="ORF">GZ085_09975</name>
</gene>
<evidence type="ECO:0000256" key="3">
    <source>
        <dbReference type="ARBA" id="ARBA00022723"/>
    </source>
</evidence>
<keyword evidence="5 6" id="KW-0408">Iron</keyword>
<name>A0A7C9JXV4_9PROT</name>
<comment type="caution">
    <text evidence="9">The sequence shown here is derived from an EMBL/GenBank/DDBJ whole genome shotgun (WGS) entry which is preliminary data.</text>
</comment>
<evidence type="ECO:0000256" key="1">
    <source>
        <dbReference type="ARBA" id="ARBA00022448"/>
    </source>
</evidence>
<dbReference type="SUPFAM" id="SSF46626">
    <property type="entry name" value="Cytochrome c"/>
    <property type="match status" value="1"/>
</dbReference>
<evidence type="ECO:0000256" key="7">
    <source>
        <dbReference type="SAM" id="SignalP"/>
    </source>
</evidence>
<dbReference type="InterPro" id="IPR036909">
    <property type="entry name" value="Cyt_c-like_dom_sf"/>
</dbReference>
<evidence type="ECO:0000256" key="6">
    <source>
        <dbReference type="PROSITE-ProRule" id="PRU00433"/>
    </source>
</evidence>
<dbReference type="InterPro" id="IPR050597">
    <property type="entry name" value="Cytochrome_c_Oxidase_Subunit"/>
</dbReference>
<dbReference type="EMBL" id="JAAFGW010000148">
    <property type="protein sequence ID" value="NDP48698.1"/>
    <property type="molecule type" value="Genomic_DNA"/>
</dbReference>
<dbReference type="GO" id="GO:0046872">
    <property type="term" value="F:metal ion binding"/>
    <property type="evidence" value="ECO:0007669"/>
    <property type="project" value="UniProtKB-KW"/>
</dbReference>
<protein>
    <submittedName>
        <fullName evidence="9">Cytochrome c</fullName>
    </submittedName>
</protein>
<reference evidence="9 10" key="1">
    <citation type="submission" date="2019-09" db="EMBL/GenBank/DDBJ databases">
        <title>H2 Metabolism Revealed by Metagenomic Analysis in Subglacial Sediment of East Antarctica.</title>
        <authorList>
            <person name="Yang Z."/>
            <person name="Zhang Y."/>
            <person name="Lv Y."/>
            <person name="Yan W."/>
            <person name="Xiao X."/>
            <person name="Sun B."/>
            <person name="Ma H."/>
        </authorList>
    </citation>
    <scope>NUCLEOTIDE SEQUENCE [LARGE SCALE GENOMIC DNA]</scope>
    <source>
        <strain evidence="9">Bin2_2</strain>
    </source>
</reference>
<sequence length="107" mass="11637">MKKTLFILATVALGFSLQVHAKGNYEAGKAKSTTCAGCHGADGVSTVPSFPKLAGQQRDYLYHSLISYKSGKRSNPIMAGQVQTLTDEDMLDLAMFFSKQKGLEVKY</sequence>
<dbReference type="Gene3D" id="1.10.760.10">
    <property type="entry name" value="Cytochrome c-like domain"/>
    <property type="match status" value="1"/>
</dbReference>
<dbReference type="Proteomes" id="UP000483432">
    <property type="component" value="Unassembled WGS sequence"/>
</dbReference>
<keyword evidence="7" id="KW-0732">Signal</keyword>
<dbReference type="Pfam" id="PF00034">
    <property type="entry name" value="Cytochrom_C"/>
    <property type="match status" value="1"/>
</dbReference>
<feature type="chain" id="PRO_5028866693" evidence="7">
    <location>
        <begin position="22"/>
        <end position="107"/>
    </location>
</feature>
<evidence type="ECO:0000313" key="9">
    <source>
        <dbReference type="EMBL" id="NDP48698.1"/>
    </source>
</evidence>
<accession>A0A7C9JXV4</accession>
<evidence type="ECO:0000259" key="8">
    <source>
        <dbReference type="PROSITE" id="PS51007"/>
    </source>
</evidence>
<evidence type="ECO:0000256" key="4">
    <source>
        <dbReference type="ARBA" id="ARBA00022982"/>
    </source>
</evidence>
<dbReference type="PANTHER" id="PTHR33751:SF9">
    <property type="entry name" value="CYTOCHROME C4"/>
    <property type="match status" value="1"/>
</dbReference>
<keyword evidence="4" id="KW-0249">Electron transport</keyword>
<feature type="domain" description="Cytochrome c" evidence="8">
    <location>
        <begin position="23"/>
        <end position="101"/>
    </location>
</feature>
<keyword evidence="2 6" id="KW-0349">Heme</keyword>
<feature type="signal peptide" evidence="7">
    <location>
        <begin position="1"/>
        <end position="21"/>
    </location>
</feature>
<dbReference type="InterPro" id="IPR009056">
    <property type="entry name" value="Cyt_c-like_dom"/>
</dbReference>
<evidence type="ECO:0000313" key="10">
    <source>
        <dbReference type="Proteomes" id="UP000483432"/>
    </source>
</evidence>
<dbReference type="GO" id="GO:0020037">
    <property type="term" value="F:heme binding"/>
    <property type="evidence" value="ECO:0007669"/>
    <property type="project" value="InterPro"/>
</dbReference>
<keyword evidence="3 6" id="KW-0479">Metal-binding</keyword>
<evidence type="ECO:0000256" key="5">
    <source>
        <dbReference type="ARBA" id="ARBA00023004"/>
    </source>
</evidence>
<dbReference type="PANTHER" id="PTHR33751">
    <property type="entry name" value="CBB3-TYPE CYTOCHROME C OXIDASE SUBUNIT FIXP"/>
    <property type="match status" value="1"/>
</dbReference>
<proteinExistence type="predicted"/>
<dbReference type="PROSITE" id="PS51007">
    <property type="entry name" value="CYTC"/>
    <property type="match status" value="1"/>
</dbReference>
<keyword evidence="1" id="KW-0813">Transport</keyword>
<dbReference type="GO" id="GO:0009055">
    <property type="term" value="F:electron transfer activity"/>
    <property type="evidence" value="ECO:0007669"/>
    <property type="project" value="InterPro"/>
</dbReference>
<dbReference type="AlphaFoldDB" id="A0A7C9JXV4"/>
<organism evidence="9 10">
    <name type="scientific">Sulfuriferula multivorans</name>
    <dbReference type="NCBI Taxonomy" id="1559896"/>
    <lineage>
        <taxon>Bacteria</taxon>
        <taxon>Pseudomonadati</taxon>
        <taxon>Pseudomonadota</taxon>
        <taxon>Betaproteobacteria</taxon>
        <taxon>Nitrosomonadales</taxon>
        <taxon>Sulfuricellaceae</taxon>
        <taxon>Sulfuriferula</taxon>
    </lineage>
</organism>
<evidence type="ECO:0000256" key="2">
    <source>
        <dbReference type="ARBA" id="ARBA00022617"/>
    </source>
</evidence>